<keyword evidence="6" id="KW-0732">Signal</keyword>
<feature type="domain" description="Peptidase M20 dimerisation" evidence="7">
    <location>
        <begin position="212"/>
        <end position="309"/>
    </location>
</feature>
<comment type="similarity">
    <text evidence="2">Belongs to the peptidase M20A family.</text>
</comment>
<evidence type="ECO:0000256" key="3">
    <source>
        <dbReference type="ARBA" id="ARBA00022723"/>
    </source>
</evidence>
<evidence type="ECO:0000313" key="8">
    <source>
        <dbReference type="EMBL" id="ODV79844.1"/>
    </source>
</evidence>
<dbReference type="PANTHER" id="PTHR43808:SF8">
    <property type="entry name" value="PEPTIDASE M20 DIMERISATION DOMAIN-CONTAINING PROTEIN"/>
    <property type="match status" value="1"/>
</dbReference>
<feature type="signal peptide" evidence="6">
    <location>
        <begin position="1"/>
        <end position="19"/>
    </location>
</feature>
<dbReference type="InterPro" id="IPR002933">
    <property type="entry name" value="Peptidase_M20"/>
</dbReference>
<dbReference type="STRING" id="984487.A0A1E4SK20"/>
<comment type="cofactor">
    <cofactor evidence="1">
        <name>Zn(2+)</name>
        <dbReference type="ChEBI" id="CHEBI:29105"/>
    </cofactor>
</comment>
<dbReference type="CDD" id="cd05652">
    <property type="entry name" value="M20_ArgE_DapE-like_fungal"/>
    <property type="match status" value="1"/>
</dbReference>
<evidence type="ECO:0000256" key="6">
    <source>
        <dbReference type="SAM" id="SignalP"/>
    </source>
</evidence>
<keyword evidence="4" id="KW-0378">Hydrolase</keyword>
<proteinExistence type="inferred from homology"/>
<evidence type="ECO:0000313" key="9">
    <source>
        <dbReference type="Proteomes" id="UP000094285"/>
    </source>
</evidence>
<gene>
    <name evidence="8" type="ORF">CANTADRAFT_5548</name>
</gene>
<evidence type="ECO:0000256" key="2">
    <source>
        <dbReference type="ARBA" id="ARBA00006247"/>
    </source>
</evidence>
<dbReference type="SUPFAM" id="SSF53187">
    <property type="entry name" value="Zn-dependent exopeptidases"/>
    <property type="match status" value="1"/>
</dbReference>
<evidence type="ECO:0000256" key="4">
    <source>
        <dbReference type="ARBA" id="ARBA00022801"/>
    </source>
</evidence>
<dbReference type="GO" id="GO:0046872">
    <property type="term" value="F:metal ion binding"/>
    <property type="evidence" value="ECO:0007669"/>
    <property type="project" value="UniProtKB-KW"/>
</dbReference>
<dbReference type="Gene3D" id="3.40.630.10">
    <property type="entry name" value="Zn peptidases"/>
    <property type="match status" value="1"/>
</dbReference>
<dbReference type="RefSeq" id="XP_020064966.1">
    <property type="nucleotide sequence ID" value="XM_020210451.1"/>
</dbReference>
<organism evidence="8 9">
    <name type="scientific">Suhomyces tanzawaensis NRRL Y-17324</name>
    <dbReference type="NCBI Taxonomy" id="984487"/>
    <lineage>
        <taxon>Eukaryota</taxon>
        <taxon>Fungi</taxon>
        <taxon>Dikarya</taxon>
        <taxon>Ascomycota</taxon>
        <taxon>Saccharomycotina</taxon>
        <taxon>Pichiomycetes</taxon>
        <taxon>Debaryomycetaceae</taxon>
        <taxon>Suhomyces</taxon>
    </lineage>
</organism>
<dbReference type="Pfam" id="PF01546">
    <property type="entry name" value="Peptidase_M20"/>
    <property type="match status" value="1"/>
</dbReference>
<dbReference type="EMBL" id="KV453911">
    <property type="protein sequence ID" value="ODV79844.1"/>
    <property type="molecule type" value="Genomic_DNA"/>
</dbReference>
<dbReference type="AlphaFoldDB" id="A0A1E4SK20"/>
<sequence>MKLVSVVATIAAAAATVRAAAFHDPQVVFSNDAVLSPVSNDFEGLQDFTLGKFSLLSLHKQLIELDSTSNHEGRGSQFLKTFLESYGLTVELQKIHDQFETRYNVYAYLGKTRDTKVVLTSHIDTVPPYIPYKVDGTKIYGRGSSDAKGSVATQIAAFLSLVHSGDLKEGDVSLLYVVGEEISGVGMSIVDQLGVKWETGIFGEPTELKLGVGHKGYYIFQLTADGKAAHSGYPHLGVSASEILLPALNKLLDVQWPASDLLGPSTLNIGQFSGGLALNVIPAHAEARAFIRVAADVDEIDRLVHEAIDPVANLKLEVLAKGPETHLDYEVPGFDLVVLAYSTDIPHLKVPLKKRYLYGPGTILVAHSDHEYVENSDLIDSIGGYQKLIKYAVQN</sequence>
<dbReference type="InterPro" id="IPR050072">
    <property type="entry name" value="Peptidase_M20A"/>
</dbReference>
<dbReference type="Gene3D" id="3.30.70.360">
    <property type="match status" value="1"/>
</dbReference>
<reference evidence="9" key="1">
    <citation type="submission" date="2016-05" db="EMBL/GenBank/DDBJ databases">
        <title>Comparative genomics of biotechnologically important yeasts.</title>
        <authorList>
            <consortium name="DOE Joint Genome Institute"/>
            <person name="Riley R."/>
            <person name="Haridas S."/>
            <person name="Wolfe K.H."/>
            <person name="Lopes M.R."/>
            <person name="Hittinger C.T."/>
            <person name="Goker M."/>
            <person name="Salamov A."/>
            <person name="Wisecaver J."/>
            <person name="Long T.M."/>
            <person name="Aerts A.L."/>
            <person name="Barry K."/>
            <person name="Choi C."/>
            <person name="Clum A."/>
            <person name="Coughlan A.Y."/>
            <person name="Deshpande S."/>
            <person name="Douglass A.P."/>
            <person name="Hanson S.J."/>
            <person name="Klenk H.-P."/>
            <person name="Labutti K."/>
            <person name="Lapidus A."/>
            <person name="Lindquist E."/>
            <person name="Lipzen A."/>
            <person name="Meier-Kolthoff J.P."/>
            <person name="Ohm R.A."/>
            <person name="Otillar R.P."/>
            <person name="Pangilinan J."/>
            <person name="Peng Y."/>
            <person name="Rokas A."/>
            <person name="Rosa C.A."/>
            <person name="Scheuner C."/>
            <person name="Sibirny A.A."/>
            <person name="Slot J.C."/>
            <person name="Stielow J.B."/>
            <person name="Sun H."/>
            <person name="Kurtzman C.P."/>
            <person name="Blackwell M."/>
            <person name="Grigoriev I.V."/>
            <person name="Jeffries T.W."/>
        </authorList>
    </citation>
    <scope>NUCLEOTIDE SEQUENCE [LARGE SCALE GENOMIC DNA]</scope>
    <source>
        <strain evidence="9">NRRL Y-17324</strain>
    </source>
</reference>
<keyword evidence="9" id="KW-1185">Reference proteome</keyword>
<evidence type="ECO:0000259" key="7">
    <source>
        <dbReference type="Pfam" id="PF07687"/>
    </source>
</evidence>
<keyword evidence="3" id="KW-0479">Metal-binding</keyword>
<protein>
    <submittedName>
        <fullName evidence="8">Zn-dependent exopeptidase</fullName>
    </submittedName>
</protein>
<dbReference type="Pfam" id="PF07687">
    <property type="entry name" value="M20_dimer"/>
    <property type="match status" value="1"/>
</dbReference>
<dbReference type="Proteomes" id="UP000094285">
    <property type="component" value="Unassembled WGS sequence"/>
</dbReference>
<name>A0A1E4SK20_9ASCO</name>
<dbReference type="InterPro" id="IPR011650">
    <property type="entry name" value="Peptidase_M20_dimer"/>
</dbReference>
<dbReference type="OrthoDB" id="3064516at2759"/>
<dbReference type="GO" id="GO:0016787">
    <property type="term" value="F:hydrolase activity"/>
    <property type="evidence" value="ECO:0007669"/>
    <property type="project" value="UniProtKB-KW"/>
</dbReference>
<accession>A0A1E4SK20</accession>
<evidence type="ECO:0000256" key="5">
    <source>
        <dbReference type="ARBA" id="ARBA00022833"/>
    </source>
</evidence>
<evidence type="ECO:0000256" key="1">
    <source>
        <dbReference type="ARBA" id="ARBA00001947"/>
    </source>
</evidence>
<feature type="chain" id="PRO_5009162802" evidence="6">
    <location>
        <begin position="20"/>
        <end position="395"/>
    </location>
</feature>
<keyword evidence="5" id="KW-0862">Zinc</keyword>
<dbReference type="SUPFAM" id="SSF55031">
    <property type="entry name" value="Bacterial exopeptidase dimerisation domain"/>
    <property type="match status" value="1"/>
</dbReference>
<dbReference type="GeneID" id="30984587"/>
<dbReference type="InterPro" id="IPR036264">
    <property type="entry name" value="Bact_exopeptidase_dim_dom"/>
</dbReference>
<dbReference type="PANTHER" id="PTHR43808">
    <property type="entry name" value="ACETYLORNITHINE DEACETYLASE"/>
    <property type="match status" value="1"/>
</dbReference>